<dbReference type="EMBL" id="QLLL01000009">
    <property type="protein sequence ID" value="RAI99684.1"/>
    <property type="molecule type" value="Genomic_DNA"/>
</dbReference>
<dbReference type="GO" id="GO:0008080">
    <property type="term" value="F:N-acetyltransferase activity"/>
    <property type="evidence" value="ECO:0007669"/>
    <property type="project" value="TreeGrafter"/>
</dbReference>
<dbReference type="CDD" id="cd04301">
    <property type="entry name" value="NAT_SF"/>
    <property type="match status" value="1"/>
</dbReference>
<dbReference type="AlphaFoldDB" id="A0A327Q6S3"/>
<protein>
    <submittedName>
        <fullName evidence="5">Diamine N-acetyltransferase</fullName>
    </submittedName>
</protein>
<dbReference type="InterPro" id="IPR016181">
    <property type="entry name" value="Acyl_CoA_acyltransferase"/>
</dbReference>
<accession>A0A327Q6S3</accession>
<evidence type="ECO:0000313" key="6">
    <source>
        <dbReference type="Proteomes" id="UP000249547"/>
    </source>
</evidence>
<sequence>MHIRIAEPRDYPRIIALIQEFAAFIGTPGKVSVTVESMERDQAIFNGLVAEENGDIIGFATYFFAYYSWSGKALYLDDLFVQETYRGRNIGTQLFDQVLTIARSQGCVKMRWQVSRWNEAAKAFYVKRGAVLDEVEMNCDINFNEPL</sequence>
<dbReference type="OrthoDB" id="9805924at2"/>
<evidence type="ECO:0000256" key="2">
    <source>
        <dbReference type="ARBA" id="ARBA00022679"/>
    </source>
</evidence>
<proteinExistence type="inferred from homology"/>
<dbReference type="FunFam" id="3.40.630.30:FF:000064">
    <property type="entry name" value="GNAT family acetyltransferase"/>
    <property type="match status" value="1"/>
</dbReference>
<dbReference type="SUPFAM" id="SSF55729">
    <property type="entry name" value="Acyl-CoA N-acyltransferases (Nat)"/>
    <property type="match status" value="1"/>
</dbReference>
<dbReference type="PANTHER" id="PTHR10545:SF29">
    <property type="entry name" value="GH14572P-RELATED"/>
    <property type="match status" value="1"/>
</dbReference>
<dbReference type="RefSeq" id="WP_111599646.1">
    <property type="nucleotide sequence ID" value="NZ_QLLL01000009.1"/>
</dbReference>
<feature type="domain" description="N-acetyltransferase" evidence="4">
    <location>
        <begin position="1"/>
        <end position="147"/>
    </location>
</feature>
<gene>
    <name evidence="5" type="ORF">LX64_04227</name>
</gene>
<dbReference type="Proteomes" id="UP000249547">
    <property type="component" value="Unassembled WGS sequence"/>
</dbReference>
<dbReference type="PIRSF" id="PIRSF037663">
    <property type="entry name" value="Acetyltransf_GNAT_prd"/>
    <property type="match status" value="1"/>
</dbReference>
<dbReference type="Gene3D" id="3.40.630.30">
    <property type="match status" value="1"/>
</dbReference>
<evidence type="ECO:0000313" key="5">
    <source>
        <dbReference type="EMBL" id="RAI99684.1"/>
    </source>
</evidence>
<keyword evidence="6" id="KW-1185">Reference proteome</keyword>
<keyword evidence="3" id="KW-0012">Acyltransferase</keyword>
<dbReference type="InterPro" id="IPR000182">
    <property type="entry name" value="GNAT_dom"/>
</dbReference>
<dbReference type="Pfam" id="PF00583">
    <property type="entry name" value="Acetyltransf_1"/>
    <property type="match status" value="1"/>
</dbReference>
<evidence type="ECO:0000256" key="1">
    <source>
        <dbReference type="ARBA" id="ARBA00008694"/>
    </source>
</evidence>
<comment type="similarity">
    <text evidence="1">Belongs to the acetyltransferase family.</text>
</comment>
<reference evidence="5 6" key="1">
    <citation type="submission" date="2018-06" db="EMBL/GenBank/DDBJ databases">
        <title>Genomic Encyclopedia of Archaeal and Bacterial Type Strains, Phase II (KMG-II): from individual species to whole genera.</title>
        <authorList>
            <person name="Goeker M."/>
        </authorList>
    </citation>
    <scope>NUCLEOTIDE SEQUENCE [LARGE SCALE GENOMIC DNA]</scope>
    <source>
        <strain evidence="5 6">DSM 23857</strain>
    </source>
</reference>
<name>A0A327Q6S3_9BACT</name>
<evidence type="ECO:0000259" key="4">
    <source>
        <dbReference type="PROSITE" id="PS51186"/>
    </source>
</evidence>
<dbReference type="InterPro" id="IPR017255">
    <property type="entry name" value="AcTrfase_GNAT_prd"/>
</dbReference>
<dbReference type="PROSITE" id="PS51186">
    <property type="entry name" value="GNAT"/>
    <property type="match status" value="1"/>
</dbReference>
<organism evidence="5 6">
    <name type="scientific">Chitinophaga skermanii</name>
    <dbReference type="NCBI Taxonomy" id="331697"/>
    <lineage>
        <taxon>Bacteria</taxon>
        <taxon>Pseudomonadati</taxon>
        <taxon>Bacteroidota</taxon>
        <taxon>Chitinophagia</taxon>
        <taxon>Chitinophagales</taxon>
        <taxon>Chitinophagaceae</taxon>
        <taxon>Chitinophaga</taxon>
    </lineage>
</organism>
<evidence type="ECO:0000256" key="3">
    <source>
        <dbReference type="ARBA" id="ARBA00023315"/>
    </source>
</evidence>
<dbReference type="PANTHER" id="PTHR10545">
    <property type="entry name" value="DIAMINE N-ACETYLTRANSFERASE"/>
    <property type="match status" value="1"/>
</dbReference>
<comment type="caution">
    <text evidence="5">The sequence shown here is derived from an EMBL/GenBank/DDBJ whole genome shotgun (WGS) entry which is preliminary data.</text>
</comment>
<dbReference type="InterPro" id="IPR051016">
    <property type="entry name" value="Diverse_Substrate_AcTransf"/>
</dbReference>
<keyword evidence="2 5" id="KW-0808">Transferase</keyword>